<dbReference type="PANTHER" id="PTHR32552:SF81">
    <property type="entry name" value="TONB-DEPENDENT OUTER MEMBRANE RECEPTOR"/>
    <property type="match status" value="1"/>
</dbReference>
<keyword evidence="5 11" id="KW-0812">Transmembrane</keyword>
<dbReference type="Gene3D" id="2.40.170.20">
    <property type="entry name" value="TonB-dependent receptor, beta-barrel domain"/>
    <property type="match status" value="1"/>
</dbReference>
<dbReference type="KEGG" id="scor:J3U87_29425"/>
<dbReference type="PROSITE" id="PS52016">
    <property type="entry name" value="TONB_DEPENDENT_REC_3"/>
    <property type="match status" value="1"/>
</dbReference>
<dbReference type="GO" id="GO:0009279">
    <property type="term" value="C:cell outer membrane"/>
    <property type="evidence" value="ECO:0007669"/>
    <property type="project" value="UniProtKB-SubCell"/>
</dbReference>
<keyword evidence="10 11" id="KW-0998">Cell outer membrane</keyword>
<comment type="similarity">
    <text evidence="11">Belongs to the TonB-dependent receptor family.</text>
</comment>
<feature type="domain" description="TonB-dependent receptor plug" evidence="12">
    <location>
        <begin position="13"/>
        <end position="121"/>
    </location>
</feature>
<sequence length="813" mass="90501">MVVTATRRTTLLSKTPIAITAVDQEQLTTQNVADISTLNVLIPSLQIRDTGTDGQGSIEINMRGIGNSTYVETGEPNVALSVDGVYTARAQAALQMIYDVERIEVSRGPQGTLSGRNASVGAINIISKRPTFDEFDASVELEASNENGRAIRTMLNIPVDDTLAFRANYVKAERDTPYNLVRDDTVIPLGVGINPTHIENFGDPLDTTPGSPGSRDNEAFRLSAYWKPSDAFNWYVTYELYEDKAPGNPLSLLSNRIPSDRYLSPEQRAAVDGDPWTAVNSDPSRLDMTIDNFRSVMEYHMEDVFSAKYTYGHSEFEQTMIQDLDGGIDIQIVFVDEPWTNTSDGHDLTFTSAHGGPFQWTAGLYYFEEKNTRTFGVDFQPFGYVLFHQPDIYAESQAAYADFNYQINDKFNMFAGIRRTEDDRGNRGGGSYGPFTGSDACNNTNALGNENPQTLIGDLDADPTTGMNGQDCRYDDVTNQKDFAYTDWRGGFNFQINDDTMVYLSAATGHKSGLFDTRITVLRTNELVVIPLEPEENLSYEIGAKGTLMNGRFRYAVDYFYMDFKNKQEASILGFGDRFCDLNGDGDADDPGEQDAGCGAGGSFVDLDDNVFADQNEFLVLNVDGLDVQGIEFEYSLMPDPSNVLSGYFTWVDAEFREYLGSSAVDCNTRFGDGQPCPIENWEGNTPKNTPEFTLNATYSHIFSMRSGATLTPTINAYYRSEYHLTNENLEGVSAATLGLSSNESDLYSDLQDGATKLNFFLKYGTKRYDIEFFCTNVLDEDVISHERTDTGGIPTYVYESPREFGFRFRSLF</sequence>
<dbReference type="InterPro" id="IPR036942">
    <property type="entry name" value="Beta-barrel_TonB_sf"/>
</dbReference>
<keyword evidence="3 11" id="KW-1134">Transmembrane beta strand</keyword>
<keyword evidence="13" id="KW-0675">Receptor</keyword>
<name>A0A8A4TT63_SULCO</name>
<dbReference type="AlphaFoldDB" id="A0A8A4TT63"/>
<evidence type="ECO:0000259" key="12">
    <source>
        <dbReference type="Pfam" id="PF07715"/>
    </source>
</evidence>
<evidence type="ECO:0000256" key="9">
    <source>
        <dbReference type="ARBA" id="ARBA00023136"/>
    </source>
</evidence>
<dbReference type="InterPro" id="IPR012910">
    <property type="entry name" value="Plug_dom"/>
</dbReference>
<keyword evidence="14" id="KW-1185">Reference proteome</keyword>
<dbReference type="Proteomes" id="UP000663929">
    <property type="component" value="Chromosome"/>
</dbReference>
<dbReference type="EMBL" id="CP071793">
    <property type="protein sequence ID" value="QTD49725.1"/>
    <property type="molecule type" value="Genomic_DNA"/>
</dbReference>
<evidence type="ECO:0000256" key="11">
    <source>
        <dbReference type="PROSITE-ProRule" id="PRU01360"/>
    </source>
</evidence>
<keyword evidence="7" id="KW-0406">Ion transport</keyword>
<keyword evidence="6" id="KW-0408">Iron</keyword>
<evidence type="ECO:0000256" key="10">
    <source>
        <dbReference type="ARBA" id="ARBA00023237"/>
    </source>
</evidence>
<organism evidence="13 14">
    <name type="scientific">Sulfidibacter corallicola</name>
    <dbReference type="NCBI Taxonomy" id="2818388"/>
    <lineage>
        <taxon>Bacteria</taxon>
        <taxon>Pseudomonadati</taxon>
        <taxon>Acidobacteriota</taxon>
        <taxon>Holophagae</taxon>
        <taxon>Acanthopleuribacterales</taxon>
        <taxon>Acanthopleuribacteraceae</taxon>
        <taxon>Sulfidibacter</taxon>
    </lineage>
</organism>
<dbReference type="GO" id="GO:0006826">
    <property type="term" value="P:iron ion transport"/>
    <property type="evidence" value="ECO:0007669"/>
    <property type="project" value="UniProtKB-KW"/>
</dbReference>
<dbReference type="SUPFAM" id="SSF56935">
    <property type="entry name" value="Porins"/>
    <property type="match status" value="1"/>
</dbReference>
<evidence type="ECO:0000256" key="7">
    <source>
        <dbReference type="ARBA" id="ARBA00023065"/>
    </source>
</evidence>
<dbReference type="Pfam" id="PF07715">
    <property type="entry name" value="Plug"/>
    <property type="match status" value="1"/>
</dbReference>
<evidence type="ECO:0000256" key="1">
    <source>
        <dbReference type="ARBA" id="ARBA00004571"/>
    </source>
</evidence>
<evidence type="ECO:0000256" key="5">
    <source>
        <dbReference type="ARBA" id="ARBA00022692"/>
    </source>
</evidence>
<evidence type="ECO:0000313" key="14">
    <source>
        <dbReference type="Proteomes" id="UP000663929"/>
    </source>
</evidence>
<accession>A0A8A4TT63</accession>
<protein>
    <submittedName>
        <fullName evidence="13">TonB-dependent receptor plug domain-containing protein</fullName>
    </submittedName>
</protein>
<evidence type="ECO:0000256" key="2">
    <source>
        <dbReference type="ARBA" id="ARBA00022448"/>
    </source>
</evidence>
<evidence type="ECO:0000256" key="3">
    <source>
        <dbReference type="ARBA" id="ARBA00022452"/>
    </source>
</evidence>
<evidence type="ECO:0000256" key="8">
    <source>
        <dbReference type="ARBA" id="ARBA00023077"/>
    </source>
</evidence>
<keyword evidence="8" id="KW-0798">TonB box</keyword>
<keyword evidence="2 11" id="KW-0813">Transport</keyword>
<evidence type="ECO:0000256" key="6">
    <source>
        <dbReference type="ARBA" id="ARBA00023004"/>
    </source>
</evidence>
<keyword evidence="4" id="KW-0410">Iron transport</keyword>
<keyword evidence="9 11" id="KW-0472">Membrane</keyword>
<comment type="subcellular location">
    <subcellularLocation>
        <location evidence="1 11">Cell outer membrane</location>
        <topology evidence="1 11">Multi-pass membrane protein</topology>
    </subcellularLocation>
</comment>
<dbReference type="InterPro" id="IPR039426">
    <property type="entry name" value="TonB-dep_rcpt-like"/>
</dbReference>
<evidence type="ECO:0000313" key="13">
    <source>
        <dbReference type="EMBL" id="QTD49725.1"/>
    </source>
</evidence>
<dbReference type="PANTHER" id="PTHR32552">
    <property type="entry name" value="FERRICHROME IRON RECEPTOR-RELATED"/>
    <property type="match status" value="1"/>
</dbReference>
<gene>
    <name evidence="13" type="ORF">J3U87_29425</name>
</gene>
<proteinExistence type="inferred from homology"/>
<reference evidence="13" key="1">
    <citation type="submission" date="2021-03" db="EMBL/GenBank/DDBJ databases">
        <title>Acanthopleuribacteraceae sp. M133.</title>
        <authorList>
            <person name="Wang G."/>
        </authorList>
    </citation>
    <scope>NUCLEOTIDE SEQUENCE</scope>
    <source>
        <strain evidence="13">M133</strain>
    </source>
</reference>
<evidence type="ECO:0000256" key="4">
    <source>
        <dbReference type="ARBA" id="ARBA00022496"/>
    </source>
</evidence>